<feature type="compositionally biased region" description="Low complexity" evidence="2">
    <location>
        <begin position="475"/>
        <end position="492"/>
    </location>
</feature>
<reference evidence="4" key="1">
    <citation type="submission" date="2022-01" db="EMBL/GenBank/DDBJ databases">
        <title>Genome Sequence Resource for Two Populations of Ditylenchus destructor, the Migratory Endoparasitic Phytonematode.</title>
        <authorList>
            <person name="Zhang H."/>
            <person name="Lin R."/>
            <person name="Xie B."/>
        </authorList>
    </citation>
    <scope>NUCLEOTIDE SEQUENCE</scope>
    <source>
        <strain evidence="4">BazhouSP</strain>
    </source>
</reference>
<keyword evidence="1" id="KW-0479">Metal-binding</keyword>
<gene>
    <name evidence="4" type="ORF">DdX_21768</name>
</gene>
<feature type="compositionally biased region" description="Polar residues" evidence="2">
    <location>
        <begin position="496"/>
        <end position="505"/>
    </location>
</feature>
<dbReference type="GO" id="GO:0019899">
    <property type="term" value="F:enzyme binding"/>
    <property type="evidence" value="ECO:0007669"/>
    <property type="project" value="UniProtKB-ARBA"/>
</dbReference>
<evidence type="ECO:0000313" key="5">
    <source>
        <dbReference type="Proteomes" id="UP001201812"/>
    </source>
</evidence>
<dbReference type="GO" id="GO:0003676">
    <property type="term" value="F:nucleic acid binding"/>
    <property type="evidence" value="ECO:0007669"/>
    <property type="project" value="InterPro"/>
</dbReference>
<feature type="region of interest" description="Disordered" evidence="2">
    <location>
        <begin position="442"/>
        <end position="463"/>
    </location>
</feature>
<name>A0AAD4MFA8_9BILA</name>
<dbReference type="InterPro" id="IPR001878">
    <property type="entry name" value="Znf_CCHC"/>
</dbReference>
<keyword evidence="1" id="KW-0862">Zinc</keyword>
<protein>
    <submittedName>
        <fullName evidence="4">CRE-UNC-89 protein</fullName>
    </submittedName>
</protein>
<comment type="caution">
    <text evidence="4">The sequence shown here is derived from an EMBL/GenBank/DDBJ whole genome shotgun (WGS) entry which is preliminary data.</text>
</comment>
<feature type="compositionally biased region" description="Acidic residues" evidence="2">
    <location>
        <begin position="541"/>
        <end position="564"/>
    </location>
</feature>
<dbReference type="AlphaFoldDB" id="A0AAD4MFA8"/>
<evidence type="ECO:0000256" key="2">
    <source>
        <dbReference type="SAM" id="MobiDB-lite"/>
    </source>
</evidence>
<feature type="domain" description="CCHC-type" evidence="3">
    <location>
        <begin position="315"/>
        <end position="330"/>
    </location>
</feature>
<dbReference type="Proteomes" id="UP001201812">
    <property type="component" value="Unassembled WGS sequence"/>
</dbReference>
<feature type="compositionally biased region" description="Basic residues" evidence="2">
    <location>
        <begin position="610"/>
        <end position="630"/>
    </location>
</feature>
<accession>A0AAD4MFA8</accession>
<feature type="compositionally biased region" description="Basic and acidic residues" evidence="2">
    <location>
        <begin position="655"/>
        <end position="675"/>
    </location>
</feature>
<dbReference type="SUPFAM" id="SSF57756">
    <property type="entry name" value="Retrovirus zinc finger-like domains"/>
    <property type="match status" value="1"/>
</dbReference>
<keyword evidence="5" id="KW-1185">Reference proteome</keyword>
<feature type="region of interest" description="Disordered" evidence="2">
    <location>
        <begin position="475"/>
        <end position="689"/>
    </location>
</feature>
<feature type="compositionally biased region" description="Basic and acidic residues" evidence="2">
    <location>
        <begin position="580"/>
        <end position="591"/>
    </location>
</feature>
<proteinExistence type="predicted"/>
<evidence type="ECO:0000313" key="4">
    <source>
        <dbReference type="EMBL" id="KAI1691609.1"/>
    </source>
</evidence>
<keyword evidence="1" id="KW-0863">Zinc-finger</keyword>
<sequence>MNIYLQLFYASEQPNLTADGGGHTDTDEGILMAVREAMTNPISRCANGSRNTLGTRYAQHSTSTNGAKSQDRTSVSTVICASSTDGTREENDNSSVNSLDTDTQFILSSAVSSYIAEEAIQFTHAQLDFGRKQDGAFKVTVTLAVGIEGLQDQRNRKGILEEARAQLASAALNLYTPDSQTSLKRTTMRCRDRARKYFETRTLQPLDVLTQNCMAHGQPTPENSTHNTTRFVPMPRITTRNPRRLTGSLTNRLGILSLLMVGIIPLVSAQSYAPTKGPDLLSTLIAVLTIGMCTSSVNPTLRAIHNFYTRPGPICQNCHEPGHFALDCEDMRYIRLSGHGNTIWDQRCIATSRLDRLSTCKRKNAKTNQWPKKRSAAMSQLKITHLEIEMYKERRINQNSPLTTTRLHLQRMAEPSNEDIMATCNSLADEYVQQIVAEAKRPATNRGAKGRPKQGPAVQPGPLVKTAVKRVTIRPKPQAQPAQQAVEPQSAPIQARQVTTRQTDVAQEAPTRKATNPKPPVAPRKIAPQPAKRPRSPTPELDYEPEEEEQEEYYEEGELAEPEEIPSPPRRKILKGVVSRKQDSPRKERSPTQRPHQRGRSTKRESSTPPRRHRARSTQREKSPRRHERVRSKSESPPRRDHRARSMAPNPSSKNDSRPRKDASRHNVHASREDAPSSSRQQPADGIWVTGRDGRTLCRFAETILEIFGKKP</sequence>
<dbReference type="InterPro" id="IPR036875">
    <property type="entry name" value="Znf_CCHC_sf"/>
</dbReference>
<dbReference type="EMBL" id="JAKKPZ010000901">
    <property type="protein sequence ID" value="KAI1691609.1"/>
    <property type="molecule type" value="Genomic_DNA"/>
</dbReference>
<evidence type="ECO:0000259" key="3">
    <source>
        <dbReference type="PROSITE" id="PS50158"/>
    </source>
</evidence>
<dbReference type="GO" id="GO:0008270">
    <property type="term" value="F:zinc ion binding"/>
    <property type="evidence" value="ECO:0007669"/>
    <property type="project" value="UniProtKB-KW"/>
</dbReference>
<dbReference type="PROSITE" id="PS50158">
    <property type="entry name" value="ZF_CCHC"/>
    <property type="match status" value="1"/>
</dbReference>
<evidence type="ECO:0000256" key="1">
    <source>
        <dbReference type="PROSITE-ProRule" id="PRU00047"/>
    </source>
</evidence>
<organism evidence="4 5">
    <name type="scientific">Ditylenchus destructor</name>
    <dbReference type="NCBI Taxonomy" id="166010"/>
    <lineage>
        <taxon>Eukaryota</taxon>
        <taxon>Metazoa</taxon>
        <taxon>Ecdysozoa</taxon>
        <taxon>Nematoda</taxon>
        <taxon>Chromadorea</taxon>
        <taxon>Rhabditida</taxon>
        <taxon>Tylenchina</taxon>
        <taxon>Tylenchomorpha</taxon>
        <taxon>Sphaerularioidea</taxon>
        <taxon>Anguinidae</taxon>
        <taxon>Anguininae</taxon>
        <taxon>Ditylenchus</taxon>
    </lineage>
</organism>